<sequence>MFWTGLILLLTQYVAAEDFHHDDLMSFVTLPDTRALKFEIQYEDRSRVSPGYWFVSPYLHIEPDPPIKQFQPYQIGPHIYDQDGHLVWTGSPMFDNRNVFDFRVANGMGGGQYLSMILQYNFDGSEHGFGMILNNSYGVHRKLSLRDDLGYFDIHEFNVRNDGKTALVTTYLSKEINLSPFERPAENTWLEYGGFAELNIDNAEVVNSWDCFSQIPLPETVHYDRFSPVEGSPGWDYVHINSVDKNDAGDYIVSMRFTNTIYMVSGIDGRIMWRLAGHGNGEFEQDFIFSKQHDAKFLESEGTRHVISLMNNASDEEVNEEEVSSALIVEINTDVTPHKARVLRRYIRPDKGLSRLRGNSQVLPNNNMFVCWSKGGYFSEFSPEGDVLMSAWYNVPRFSNYRAYKFEFTGRPDTPPDVVSSVYGSDEVNLVTTIHVSWNGATDIAWWNFYAQATETDERVFIGNVSKVDFETMFMAKGYMDWVSVEALDRDGQVLGTSKIHRTQYPDWEKVGYTGYLGIPTPQDPAVFRDAEHESGDSSNLADGDPRQAENRKAAEIMSNSYAAMRRMGGMILLGLIIVGLFAGVVYLFIRRGWRFRLYQLLPTEEGRSEERTHLRRVMD</sequence>
<dbReference type="PANTHER" id="PTHR35340">
    <property type="entry name" value="PQQ ENZYME REPEAT PROTEIN-RELATED"/>
    <property type="match status" value="1"/>
</dbReference>
<keyword evidence="2" id="KW-1133">Transmembrane helix</keyword>
<organism evidence="4 5">
    <name type="scientific">Penicillium capsulatum</name>
    <dbReference type="NCBI Taxonomy" id="69766"/>
    <lineage>
        <taxon>Eukaryota</taxon>
        <taxon>Fungi</taxon>
        <taxon>Dikarya</taxon>
        <taxon>Ascomycota</taxon>
        <taxon>Pezizomycotina</taxon>
        <taxon>Eurotiomycetes</taxon>
        <taxon>Eurotiomycetidae</taxon>
        <taxon>Eurotiales</taxon>
        <taxon>Aspergillaceae</taxon>
        <taxon>Penicillium</taxon>
    </lineage>
</organism>
<dbReference type="AlphaFoldDB" id="A0A9W9LI85"/>
<evidence type="ECO:0000313" key="5">
    <source>
        <dbReference type="Proteomes" id="UP001146351"/>
    </source>
</evidence>
<feature type="transmembrane region" description="Helical" evidence="2">
    <location>
        <begin position="568"/>
        <end position="590"/>
    </location>
</feature>
<dbReference type="PANTHER" id="PTHR35340:SF8">
    <property type="entry name" value="ASST-DOMAIN-CONTAINING PROTEIN"/>
    <property type="match status" value="1"/>
</dbReference>
<dbReference type="Proteomes" id="UP001146351">
    <property type="component" value="Unassembled WGS sequence"/>
</dbReference>
<keyword evidence="2" id="KW-0812">Transmembrane</keyword>
<feature type="signal peptide" evidence="3">
    <location>
        <begin position="1"/>
        <end position="16"/>
    </location>
</feature>
<keyword evidence="2" id="KW-0472">Membrane</keyword>
<feature type="region of interest" description="Disordered" evidence="1">
    <location>
        <begin position="527"/>
        <end position="550"/>
    </location>
</feature>
<feature type="compositionally biased region" description="Basic and acidic residues" evidence="1">
    <location>
        <begin position="527"/>
        <end position="536"/>
    </location>
</feature>
<gene>
    <name evidence="4" type="ORF">N7492_009413</name>
</gene>
<keyword evidence="3" id="KW-0732">Signal</keyword>
<evidence type="ECO:0008006" key="6">
    <source>
        <dbReference type="Google" id="ProtNLM"/>
    </source>
</evidence>
<protein>
    <recommendedName>
        <fullName evidence="6">ASST-domain-containing protein</fullName>
    </recommendedName>
</protein>
<feature type="chain" id="PRO_5040957492" description="ASST-domain-containing protein" evidence="3">
    <location>
        <begin position="17"/>
        <end position="620"/>
    </location>
</feature>
<dbReference type="InterPro" id="IPR039535">
    <property type="entry name" value="ASST-like"/>
</dbReference>
<dbReference type="Pfam" id="PF14269">
    <property type="entry name" value="Arylsulfotran_2"/>
    <property type="match status" value="1"/>
</dbReference>
<evidence type="ECO:0000313" key="4">
    <source>
        <dbReference type="EMBL" id="KAJ5156610.1"/>
    </source>
</evidence>
<evidence type="ECO:0000256" key="1">
    <source>
        <dbReference type="SAM" id="MobiDB-lite"/>
    </source>
</evidence>
<comment type="caution">
    <text evidence="4">The sequence shown here is derived from an EMBL/GenBank/DDBJ whole genome shotgun (WGS) entry which is preliminary data.</text>
</comment>
<dbReference type="InterPro" id="IPR053143">
    <property type="entry name" value="Arylsulfate_ST"/>
</dbReference>
<evidence type="ECO:0000256" key="3">
    <source>
        <dbReference type="SAM" id="SignalP"/>
    </source>
</evidence>
<dbReference type="OrthoDB" id="5427350at2759"/>
<name>A0A9W9LI85_9EURO</name>
<keyword evidence="5" id="KW-1185">Reference proteome</keyword>
<accession>A0A9W9LI85</accession>
<proteinExistence type="predicted"/>
<reference evidence="4" key="1">
    <citation type="submission" date="2022-11" db="EMBL/GenBank/DDBJ databases">
        <authorList>
            <person name="Petersen C."/>
        </authorList>
    </citation>
    <scope>NUCLEOTIDE SEQUENCE</scope>
    <source>
        <strain evidence="4">IBT 21917</strain>
    </source>
</reference>
<evidence type="ECO:0000256" key="2">
    <source>
        <dbReference type="SAM" id="Phobius"/>
    </source>
</evidence>
<reference evidence="4" key="2">
    <citation type="journal article" date="2023" name="IMA Fungus">
        <title>Comparative genomic study of the Penicillium genus elucidates a diverse pangenome and 15 lateral gene transfer events.</title>
        <authorList>
            <person name="Petersen C."/>
            <person name="Sorensen T."/>
            <person name="Nielsen M.R."/>
            <person name="Sondergaard T.E."/>
            <person name="Sorensen J.L."/>
            <person name="Fitzpatrick D.A."/>
            <person name="Frisvad J.C."/>
            <person name="Nielsen K.L."/>
        </authorList>
    </citation>
    <scope>NUCLEOTIDE SEQUENCE</scope>
    <source>
        <strain evidence="4">IBT 21917</strain>
    </source>
</reference>
<dbReference type="EMBL" id="JAPQKO010000006">
    <property type="protein sequence ID" value="KAJ5156610.1"/>
    <property type="molecule type" value="Genomic_DNA"/>
</dbReference>